<comment type="caution">
    <text evidence="1">The sequence shown here is derived from an EMBL/GenBank/DDBJ whole genome shotgun (WGS) entry which is preliminary data.</text>
</comment>
<evidence type="ECO:0000313" key="1">
    <source>
        <dbReference type="EMBL" id="KKQ13604.1"/>
    </source>
</evidence>
<gene>
    <name evidence="1" type="ORF">US28_C0048G0007</name>
</gene>
<name>A0A0G0HNJ4_9BACT</name>
<proteinExistence type="predicted"/>
<protein>
    <submittedName>
        <fullName evidence="1">Uncharacterized protein</fullName>
    </submittedName>
</protein>
<dbReference type="Proteomes" id="UP000034448">
    <property type="component" value="Unassembled WGS sequence"/>
</dbReference>
<evidence type="ECO:0000313" key="2">
    <source>
        <dbReference type="Proteomes" id="UP000034448"/>
    </source>
</evidence>
<accession>A0A0G0HNJ4</accession>
<organism evidence="1 2">
    <name type="scientific">Candidatus Daviesbacteria bacterium GW2011_GWA1_36_8</name>
    <dbReference type="NCBI Taxonomy" id="1618417"/>
    <lineage>
        <taxon>Bacteria</taxon>
        <taxon>Candidatus Daviesiibacteriota</taxon>
    </lineage>
</organism>
<dbReference type="EMBL" id="LBSJ01000048">
    <property type="protein sequence ID" value="KKQ13604.1"/>
    <property type="molecule type" value="Genomic_DNA"/>
</dbReference>
<dbReference type="AlphaFoldDB" id="A0A0G0HNJ4"/>
<sequence length="405" mass="45936">MVDYILVRENVILGGRELILNAPQGEHASEWPNHLTEPITKPDGTTKLYRPMLADDWGELGAKDEFQAVGYNNFDQDGTKGGGNRIYNFNKEGYVYAMHLTDTGTPITVDLDPTGPGGEPPFAQIVDLYQMKSIYDDPSRAYDDDGKIFVCPKNSRFLSKDLTYAGSSNDQDISIPTQASSSGQQLQLQWFKFNFSSNSLLDVTCKPAIYLYPKEKSLVNVKVNTKGLLSYVDPPYDQKFGWNITAYPDGTITTLNSELLTQSYPYLYYESKIPDQLIKKPDTGWVVEKTKLISLLNENLPKLGLNSTQTKDFIEYWEKALPDSPYYFVGIIDQENIDNVEPLEITPKPDYINRVRVYFETLDQPKKVQAPVLTNNYQLTTNNFSVVEWGGMVKRDKNHPFICSE</sequence>
<reference evidence="1 2" key="1">
    <citation type="journal article" date="2015" name="Nature">
        <title>rRNA introns, odd ribosomes, and small enigmatic genomes across a large radiation of phyla.</title>
        <authorList>
            <person name="Brown C.T."/>
            <person name="Hug L.A."/>
            <person name="Thomas B.C."/>
            <person name="Sharon I."/>
            <person name="Castelle C.J."/>
            <person name="Singh A."/>
            <person name="Wilkins M.J."/>
            <person name="Williams K.H."/>
            <person name="Banfield J.F."/>
        </authorList>
    </citation>
    <scope>NUCLEOTIDE SEQUENCE [LARGE SCALE GENOMIC DNA]</scope>
</reference>